<reference evidence="1 2" key="1">
    <citation type="submission" date="2018-05" db="EMBL/GenBank/DDBJ databases">
        <authorList>
            <person name="Goeker M."/>
            <person name="Huntemann M."/>
            <person name="Clum A."/>
            <person name="Pillay M."/>
            <person name="Palaniappan K."/>
            <person name="Varghese N."/>
            <person name="Mikhailova N."/>
            <person name="Stamatis D."/>
            <person name="Reddy T."/>
            <person name="Daum C."/>
            <person name="Shapiro N."/>
            <person name="Ivanova N."/>
            <person name="Kyrpides N."/>
            <person name="Woyke T."/>
        </authorList>
    </citation>
    <scope>NUCLEOTIDE SEQUENCE [LARGE SCALE GENOMIC DNA]</scope>
    <source>
        <strain evidence="1 2">DSM 26524</strain>
    </source>
</reference>
<organism evidence="1 2">
    <name type="scientific">Murimonas intestini</name>
    <dbReference type="NCBI Taxonomy" id="1337051"/>
    <lineage>
        <taxon>Bacteria</taxon>
        <taxon>Bacillati</taxon>
        <taxon>Bacillota</taxon>
        <taxon>Clostridia</taxon>
        <taxon>Lachnospirales</taxon>
        <taxon>Lachnospiraceae</taxon>
        <taxon>Murimonas</taxon>
    </lineage>
</organism>
<comment type="caution">
    <text evidence="1">The sequence shown here is derived from an EMBL/GenBank/DDBJ whole genome shotgun (WGS) entry which is preliminary data.</text>
</comment>
<accession>A0AB73T1N6</accession>
<dbReference type="RefSeq" id="WP_109747442.1">
    <property type="nucleotide sequence ID" value="NZ_CABJAT010000008.1"/>
</dbReference>
<sequence>MSDYINTICAICGKGYHICKSCQGTKTFSSWRTVTDTPGHFKIYTLIHAYHYGRLDREEAASQLKECDLSGLTEFVPEIRAIIEEILAAPSNQNNSD</sequence>
<evidence type="ECO:0000313" key="1">
    <source>
        <dbReference type="EMBL" id="PWJ74104.1"/>
    </source>
</evidence>
<dbReference type="AlphaFoldDB" id="A0AB73T1N6"/>
<gene>
    <name evidence="1" type="ORF">C7383_110144</name>
</gene>
<evidence type="ECO:0000313" key="2">
    <source>
        <dbReference type="Proteomes" id="UP000245412"/>
    </source>
</evidence>
<name>A0AB73T1N6_9FIRM</name>
<proteinExistence type="predicted"/>
<keyword evidence="2" id="KW-1185">Reference proteome</keyword>
<dbReference type="Proteomes" id="UP000245412">
    <property type="component" value="Unassembled WGS sequence"/>
</dbReference>
<protein>
    <submittedName>
        <fullName evidence="1">Uncharacterized protein</fullName>
    </submittedName>
</protein>
<dbReference type="EMBL" id="QGGY01000010">
    <property type="protein sequence ID" value="PWJ74104.1"/>
    <property type="molecule type" value="Genomic_DNA"/>
</dbReference>